<evidence type="ECO:0000313" key="1">
    <source>
        <dbReference type="EMBL" id="KAB2764403.1"/>
    </source>
</evidence>
<reference evidence="1 2" key="1">
    <citation type="submission" date="2019-09" db="EMBL/GenBank/DDBJ databases">
        <title>Taxonomic organization of the family Brucellaceae based on a phylogenomic approach.</title>
        <authorList>
            <person name="Leclercq S."/>
            <person name="Cloeckaert A."/>
            <person name="Zygmunt M.S."/>
        </authorList>
    </citation>
    <scope>NUCLEOTIDE SEQUENCE [LARGE SCALE GENOMIC DNA]</scope>
    <source>
        <strain evidence="1 2">LMG 3313</strain>
    </source>
</reference>
<dbReference type="EMBL" id="WBWS01000023">
    <property type="protein sequence ID" value="KAB2764403.1"/>
    <property type="molecule type" value="Genomic_DNA"/>
</dbReference>
<gene>
    <name evidence="1" type="ORF">F9L04_19915</name>
</gene>
<dbReference type="Proteomes" id="UP000481876">
    <property type="component" value="Unassembled WGS sequence"/>
</dbReference>
<proteinExistence type="predicted"/>
<name>A0A6I0D6P2_BRUAN</name>
<organism evidence="1 2">
    <name type="scientific">Brucella anthropi</name>
    <name type="common">Ochrobactrum anthropi</name>
    <dbReference type="NCBI Taxonomy" id="529"/>
    <lineage>
        <taxon>Bacteria</taxon>
        <taxon>Pseudomonadati</taxon>
        <taxon>Pseudomonadota</taxon>
        <taxon>Alphaproteobacteria</taxon>
        <taxon>Hyphomicrobiales</taxon>
        <taxon>Brucellaceae</taxon>
        <taxon>Brucella/Ochrobactrum group</taxon>
        <taxon>Brucella</taxon>
    </lineage>
</organism>
<sequence length="94" mass="10716">MAFSTSELFMIPVGNPNKQWPDAPSEYQRGAWHTYWASFQIGKSSLQGCARLSMCLARSDINAACEMALAKILFRVMQTDRTQQECRNRRAPSR</sequence>
<dbReference type="AlphaFoldDB" id="A0A6I0D6P2"/>
<accession>A0A6I0D6P2</accession>
<evidence type="ECO:0000313" key="2">
    <source>
        <dbReference type="Proteomes" id="UP000481876"/>
    </source>
</evidence>
<dbReference type="RefSeq" id="WP_151607061.1">
    <property type="nucleotide sequence ID" value="NZ_JBPALE010000002.1"/>
</dbReference>
<comment type="caution">
    <text evidence="1">The sequence shown here is derived from an EMBL/GenBank/DDBJ whole genome shotgun (WGS) entry which is preliminary data.</text>
</comment>
<protein>
    <submittedName>
        <fullName evidence="1">Uncharacterized protein</fullName>
    </submittedName>
</protein>